<keyword evidence="2" id="KW-1185">Reference proteome</keyword>
<dbReference type="Pfam" id="PF13707">
    <property type="entry name" value="RloB"/>
    <property type="match status" value="1"/>
</dbReference>
<dbReference type="EMBL" id="VUOC01000004">
    <property type="protein sequence ID" value="KAA2238545.1"/>
    <property type="molecule type" value="Genomic_DNA"/>
</dbReference>
<reference evidence="1 2" key="1">
    <citation type="submission" date="2019-09" db="EMBL/GenBank/DDBJ databases">
        <title>Chitinophaga ginsengihumi sp. nov., isolated from soil of ginseng rhizosphere.</title>
        <authorList>
            <person name="Lee J."/>
        </authorList>
    </citation>
    <scope>NUCLEOTIDE SEQUENCE [LARGE SCALE GENOMIC DNA]</scope>
    <source>
        <strain evidence="1 2">BN140078</strain>
    </source>
</reference>
<accession>A0A5B2VI11</accession>
<protein>
    <submittedName>
        <fullName evidence="1">RloB domain-containing protein</fullName>
    </submittedName>
</protein>
<evidence type="ECO:0000313" key="2">
    <source>
        <dbReference type="Proteomes" id="UP000324611"/>
    </source>
</evidence>
<evidence type="ECO:0000313" key="1">
    <source>
        <dbReference type="EMBL" id="KAA2238545.1"/>
    </source>
</evidence>
<organism evidence="1 2">
    <name type="scientific">Chitinophaga agrisoli</name>
    <dbReference type="NCBI Taxonomy" id="2607653"/>
    <lineage>
        <taxon>Bacteria</taxon>
        <taxon>Pseudomonadati</taxon>
        <taxon>Bacteroidota</taxon>
        <taxon>Chitinophagia</taxon>
        <taxon>Chitinophagales</taxon>
        <taxon>Chitinophagaceae</taxon>
        <taxon>Chitinophaga</taxon>
    </lineage>
</organism>
<reference evidence="1 2" key="2">
    <citation type="submission" date="2019-09" db="EMBL/GenBank/DDBJ databases">
        <authorList>
            <person name="Jin C."/>
        </authorList>
    </citation>
    <scope>NUCLEOTIDE SEQUENCE [LARGE SCALE GENOMIC DNA]</scope>
    <source>
        <strain evidence="1 2">BN140078</strain>
    </source>
</reference>
<dbReference type="AlphaFoldDB" id="A0A5B2VI11"/>
<sequence>MMTRTVSKPLFKTLVIVCEDSKVTPNYLKGFVKELADEKIWDVIEVYPLPKPEASTVTNKQPHKSERKKRDLIVVKDEPIIEEEHKQVPVRYVREAQLWRLERGYDEGWAVYDKDGHPYHAAAYTLSLVEPLVHIAFTSIAIEHWFLLHFEQNDTPFTKSKDVPLAKHVTGYTSEKKAGTEIFDEIRKTLELATVNAAWLRKSTVSELPFYERNPYINIDHLIFRLYGYHRVGMSTSISIKHISITPILNGNDLDVQVENKSKSAIITDEIKFHSYDGDGQRIVHRFDRERIDPQNATIFSFDISEVLQLYIEIHNEIIVVDITI</sequence>
<dbReference type="RefSeq" id="WP_149839725.1">
    <property type="nucleotide sequence ID" value="NZ_VUOC01000004.1"/>
</dbReference>
<name>A0A5B2VI11_9BACT</name>
<gene>
    <name evidence="1" type="ORF">F0L74_20185</name>
</gene>
<dbReference type="InterPro" id="IPR025591">
    <property type="entry name" value="RloB"/>
</dbReference>
<comment type="caution">
    <text evidence="1">The sequence shown here is derived from an EMBL/GenBank/DDBJ whole genome shotgun (WGS) entry which is preliminary data.</text>
</comment>
<dbReference type="Proteomes" id="UP000324611">
    <property type="component" value="Unassembled WGS sequence"/>
</dbReference>
<proteinExistence type="predicted"/>